<organism evidence="1">
    <name type="scientific">hydrothermal vent metagenome</name>
    <dbReference type="NCBI Taxonomy" id="652676"/>
    <lineage>
        <taxon>unclassified sequences</taxon>
        <taxon>metagenomes</taxon>
        <taxon>ecological metagenomes</taxon>
    </lineage>
</organism>
<gene>
    <name evidence="1" type="ORF">MNBD_GAMMA22-1699</name>
</gene>
<name>A0A3B1A086_9ZZZZ</name>
<accession>A0A3B1A086</accession>
<evidence type="ECO:0000313" key="1">
    <source>
        <dbReference type="EMBL" id="VAW94930.1"/>
    </source>
</evidence>
<dbReference type="EMBL" id="UOFS01000019">
    <property type="protein sequence ID" value="VAW94930.1"/>
    <property type="molecule type" value="Genomic_DNA"/>
</dbReference>
<protein>
    <submittedName>
        <fullName evidence="1">Uncharacterized protein</fullName>
    </submittedName>
</protein>
<proteinExistence type="predicted"/>
<reference evidence="1" key="1">
    <citation type="submission" date="2018-06" db="EMBL/GenBank/DDBJ databases">
        <authorList>
            <person name="Zhirakovskaya E."/>
        </authorList>
    </citation>
    <scope>NUCLEOTIDE SEQUENCE</scope>
</reference>
<dbReference type="AlphaFoldDB" id="A0A3B1A086"/>
<sequence length="113" mass="12684">MDFEKSTLVLSNKTTRLICENFEYQNTSGISGNNVEYGFVPAFLDLMSGKIYRSCYSNGKFAAVHLYDGLPDELIIKRNTNRKPIAVKTSVVSGFLLQGEFYTREQAISKLGN</sequence>